<comment type="catalytic activity">
    <reaction evidence="6">
        <text>[protein-PII]-uridylyl-L-tyrosine + H2O = [protein-PII]-L-tyrosine + UMP + H(+)</text>
        <dbReference type="Rhea" id="RHEA:48600"/>
        <dbReference type="Rhea" id="RHEA-COMP:12147"/>
        <dbReference type="Rhea" id="RHEA-COMP:12148"/>
        <dbReference type="ChEBI" id="CHEBI:15377"/>
        <dbReference type="ChEBI" id="CHEBI:15378"/>
        <dbReference type="ChEBI" id="CHEBI:46858"/>
        <dbReference type="ChEBI" id="CHEBI:57865"/>
        <dbReference type="ChEBI" id="CHEBI:90602"/>
    </reaction>
</comment>
<comment type="similarity">
    <text evidence="6">Belongs to the GlnD family.</text>
</comment>
<keyword evidence="5 6" id="KW-0511">Multifunctional enzyme</keyword>
<dbReference type="RefSeq" id="WP_379716463.1">
    <property type="nucleotide sequence ID" value="NZ_JBHTBS010000018.1"/>
</dbReference>
<dbReference type="PROSITE" id="PS51671">
    <property type="entry name" value="ACT"/>
    <property type="match status" value="2"/>
</dbReference>
<evidence type="ECO:0000256" key="2">
    <source>
        <dbReference type="ARBA" id="ARBA00022695"/>
    </source>
</evidence>
<evidence type="ECO:0000256" key="3">
    <source>
        <dbReference type="ARBA" id="ARBA00022801"/>
    </source>
</evidence>
<dbReference type="GO" id="GO:0008773">
    <property type="term" value="F:[protein-PII] uridylyltransferase activity"/>
    <property type="evidence" value="ECO:0007669"/>
    <property type="project" value="UniProtKB-EC"/>
</dbReference>
<keyword evidence="3 6" id="KW-0378">Hydrolase</keyword>
<accession>A0ABW2LAM2</accession>
<evidence type="ECO:0000313" key="9">
    <source>
        <dbReference type="Proteomes" id="UP001596472"/>
    </source>
</evidence>
<comment type="caution">
    <text evidence="6">Lacks conserved residue(s) required for the propagation of feature annotation.</text>
</comment>
<dbReference type="InterPro" id="IPR002912">
    <property type="entry name" value="ACT_dom"/>
</dbReference>
<keyword evidence="9" id="KW-1185">Reference proteome</keyword>
<dbReference type="CDD" id="cd05401">
    <property type="entry name" value="NT_GlnE_GlnD_like"/>
    <property type="match status" value="1"/>
</dbReference>
<feature type="region of interest" description="Uridylyltransferase" evidence="6">
    <location>
        <begin position="1"/>
        <end position="362"/>
    </location>
</feature>
<feature type="domain" description="ACT" evidence="7">
    <location>
        <begin position="841"/>
        <end position="913"/>
    </location>
</feature>
<name>A0ABW2LAM2_9BACT</name>
<dbReference type="SUPFAM" id="SSF81891">
    <property type="entry name" value="Poly A polymerase C-terminal region-like"/>
    <property type="match status" value="1"/>
</dbReference>
<dbReference type="EC" id="3.1.4.-" evidence="6"/>
<dbReference type="InterPro" id="IPR002934">
    <property type="entry name" value="Polymerase_NTP_transf_dom"/>
</dbReference>
<evidence type="ECO:0000259" key="7">
    <source>
        <dbReference type="PROSITE" id="PS51671"/>
    </source>
</evidence>
<evidence type="ECO:0000256" key="4">
    <source>
        <dbReference type="ARBA" id="ARBA00022842"/>
    </source>
</evidence>
<comment type="domain">
    <text evidence="6">Has four distinct domains: an N-terminal nucleotidyltransferase (NT) domain responsible for UTase activity, a central HD domain that encodes UR activity, and two C-terminal ACT domains that seem to have a role in glutamine sensing.</text>
</comment>
<dbReference type="CDD" id="cd04873">
    <property type="entry name" value="ACT_UUR-ACR-like"/>
    <property type="match status" value="1"/>
</dbReference>
<dbReference type="InterPro" id="IPR045865">
    <property type="entry name" value="ACT-like_dom_sf"/>
</dbReference>
<dbReference type="CDD" id="cd04900">
    <property type="entry name" value="ACT_UUR-like_1"/>
    <property type="match status" value="1"/>
</dbReference>
<dbReference type="PANTHER" id="PTHR47320">
    <property type="entry name" value="BIFUNCTIONAL URIDYLYLTRANSFERASE/URIDYLYL-REMOVING ENZYME"/>
    <property type="match status" value="1"/>
</dbReference>
<comment type="caution">
    <text evidence="8">The sequence shown here is derived from an EMBL/GenBank/DDBJ whole genome shotgun (WGS) entry which is preliminary data.</text>
</comment>
<comment type="catalytic activity">
    <reaction evidence="6">
        <text>[protein-PII]-L-tyrosine + UTP = [protein-PII]-uridylyl-L-tyrosine + diphosphate</text>
        <dbReference type="Rhea" id="RHEA:13673"/>
        <dbReference type="Rhea" id="RHEA-COMP:12147"/>
        <dbReference type="Rhea" id="RHEA-COMP:12148"/>
        <dbReference type="ChEBI" id="CHEBI:33019"/>
        <dbReference type="ChEBI" id="CHEBI:46398"/>
        <dbReference type="ChEBI" id="CHEBI:46858"/>
        <dbReference type="ChEBI" id="CHEBI:90602"/>
        <dbReference type="EC" id="2.7.7.59"/>
    </reaction>
</comment>
<evidence type="ECO:0000256" key="5">
    <source>
        <dbReference type="ARBA" id="ARBA00023268"/>
    </source>
</evidence>
<comment type="function">
    <text evidence="6">Modifies, by uridylylation and deuridylylation, the PII regulatory proteins (GlnB and homologs), in response to the nitrogen status of the cell that GlnD senses through the glutamine level. Under low glutamine levels, catalyzes the conversion of the PII proteins and UTP to PII-UMP and PPi, while under higher glutamine levels, GlnD hydrolyzes PII-UMP to PII and UMP (deuridylylation). Thus, controls uridylylation state and activity of the PII proteins, and plays an important role in the regulation of nitrogen metabolism.</text>
</comment>
<dbReference type="Pfam" id="PF01909">
    <property type="entry name" value="NTP_transf_2"/>
    <property type="match status" value="1"/>
</dbReference>
<keyword evidence="1 6" id="KW-0808">Transferase</keyword>
<dbReference type="PANTHER" id="PTHR47320:SF1">
    <property type="entry name" value="BIFUNCTIONAL URIDYLYLTRANSFERASE_URIDYLYL-REMOVING ENZYME"/>
    <property type="match status" value="1"/>
</dbReference>
<proteinExistence type="inferred from homology"/>
<dbReference type="SUPFAM" id="SSF81593">
    <property type="entry name" value="Nucleotidyltransferase substrate binding subunit/domain"/>
    <property type="match status" value="1"/>
</dbReference>
<dbReference type="EC" id="2.7.7.59" evidence="6"/>
<dbReference type="PIRSF" id="PIRSF006288">
    <property type="entry name" value="PII_uridyltransf"/>
    <property type="match status" value="1"/>
</dbReference>
<evidence type="ECO:0000256" key="6">
    <source>
        <dbReference type="HAMAP-Rule" id="MF_00277"/>
    </source>
</evidence>
<keyword evidence="2 6" id="KW-0548">Nucleotidyltransferase</keyword>
<dbReference type="Gene3D" id="1.10.3090.10">
    <property type="entry name" value="cca-adding enzyme, domain 2"/>
    <property type="match status" value="1"/>
</dbReference>
<protein>
    <recommendedName>
        <fullName evidence="6">Bifunctional uridylyltransferase/uridylyl-removing enzyme</fullName>
        <shortName evidence="6">UTase/UR</shortName>
    </recommendedName>
    <alternativeName>
        <fullName evidence="6">Bifunctional [protein-PII] modification enzyme</fullName>
    </alternativeName>
    <alternativeName>
        <fullName evidence="6">Bifunctional nitrogen sensor protein</fullName>
    </alternativeName>
    <domain>
        <recommendedName>
            <fullName evidence="6">[Protein-PII] uridylyltransferase</fullName>
            <shortName evidence="6">PII uridylyltransferase</shortName>
            <shortName evidence="6">UTase</shortName>
            <ecNumber evidence="6">2.7.7.59</ecNumber>
        </recommendedName>
    </domain>
    <domain>
        <recommendedName>
            <fullName evidence="6">[Protein-PII]-UMP uridylyl-removing enzyme</fullName>
            <shortName evidence="6">UR</shortName>
            <ecNumber evidence="6">3.1.4.-</ecNumber>
        </recommendedName>
    </domain>
</protein>
<dbReference type="HAMAP" id="MF_00277">
    <property type="entry name" value="PII_uridylyl_transf"/>
    <property type="match status" value="1"/>
</dbReference>
<keyword evidence="4 6" id="KW-0460">Magnesium</keyword>
<dbReference type="NCBIfam" id="TIGR01693">
    <property type="entry name" value="UTase_glnD"/>
    <property type="match status" value="1"/>
</dbReference>
<gene>
    <name evidence="6 8" type="primary">glnD</name>
    <name evidence="8" type="ORF">ACFQY0_20120</name>
</gene>
<evidence type="ECO:0000313" key="8">
    <source>
        <dbReference type="EMBL" id="MFC7339509.1"/>
    </source>
</evidence>
<dbReference type="InterPro" id="IPR010043">
    <property type="entry name" value="UTase/UR"/>
</dbReference>
<dbReference type="InterPro" id="IPR013546">
    <property type="entry name" value="PII_UdlTrfase/GS_AdlTrfase"/>
</dbReference>
<dbReference type="SUPFAM" id="SSF55021">
    <property type="entry name" value="ACT-like"/>
    <property type="match status" value="2"/>
</dbReference>
<dbReference type="InterPro" id="IPR043519">
    <property type="entry name" value="NT_sf"/>
</dbReference>
<dbReference type="SUPFAM" id="SSF81301">
    <property type="entry name" value="Nucleotidyltransferase"/>
    <property type="match status" value="1"/>
</dbReference>
<dbReference type="Gene3D" id="3.30.460.10">
    <property type="entry name" value="Beta Polymerase, domain 2"/>
    <property type="match status" value="1"/>
</dbReference>
<dbReference type="Proteomes" id="UP001596472">
    <property type="component" value="Unassembled WGS sequence"/>
</dbReference>
<comment type="activity regulation">
    <text evidence="6">Uridylyltransferase (UTase) activity is inhibited by glutamine, while glutamine activates uridylyl-removing (UR) activity.</text>
</comment>
<dbReference type="EMBL" id="JBHTBS010000018">
    <property type="protein sequence ID" value="MFC7339509.1"/>
    <property type="molecule type" value="Genomic_DNA"/>
</dbReference>
<evidence type="ECO:0000256" key="1">
    <source>
        <dbReference type="ARBA" id="ARBA00022679"/>
    </source>
</evidence>
<reference evidence="9" key="1">
    <citation type="journal article" date="2019" name="Int. J. Syst. Evol. Microbiol.">
        <title>The Global Catalogue of Microorganisms (GCM) 10K type strain sequencing project: providing services to taxonomists for standard genome sequencing and annotation.</title>
        <authorList>
            <consortium name="The Broad Institute Genomics Platform"/>
            <consortium name="The Broad Institute Genome Sequencing Center for Infectious Disease"/>
            <person name="Wu L."/>
            <person name="Ma J."/>
        </authorList>
    </citation>
    <scope>NUCLEOTIDE SEQUENCE [LARGE SCALE GENOMIC DNA]</scope>
    <source>
        <strain evidence="9">CGMCC 4.1467</strain>
    </source>
</reference>
<organism evidence="8 9">
    <name type="scientific">Haloferula chungangensis</name>
    <dbReference type="NCBI Taxonomy" id="1048331"/>
    <lineage>
        <taxon>Bacteria</taxon>
        <taxon>Pseudomonadati</taxon>
        <taxon>Verrucomicrobiota</taxon>
        <taxon>Verrucomicrobiia</taxon>
        <taxon>Verrucomicrobiales</taxon>
        <taxon>Verrucomicrobiaceae</taxon>
        <taxon>Haloferula</taxon>
    </lineage>
</organism>
<feature type="domain" description="ACT" evidence="7">
    <location>
        <begin position="727"/>
        <end position="817"/>
    </location>
</feature>
<comment type="cofactor">
    <cofactor evidence="6">
        <name>Mg(2+)</name>
        <dbReference type="ChEBI" id="CHEBI:18420"/>
    </cofactor>
</comment>
<dbReference type="Pfam" id="PF08335">
    <property type="entry name" value="GlnD_UR_UTase"/>
    <property type="match status" value="1"/>
</dbReference>
<sequence>MSAHLKTLQAHAKQALKPAIQGQLSPAERIALFKRFLKIEEHRIKLRHRAGAGGLEIARDRAELLDVVLTSVFTTANNKSKSTTNMTLVATGGYGRGTLNPGSDIDLLFLVPRASNKLSKELEAVVHEVLYLLWDVGFKVGHAVRSITECVQQAKADQENKTSLMDARRITGDRALFSDFKTRFEKEAILKGQAAFLELRRNDLRGRHEKYSHTVFLQEPNVKESCGGMRDYHNILWVTRVKLGSVKLRKLVEKRLLSAKAYKEIEEAYDFINRVRNELHYQAGRGADQLTLRLQGVVATKFKYPQRSILRRVEFFMRDYYQHTRNLYQHTTSLMEIFEIEHEDRSETGIRSFLTFRRKKREEFDSFVARDGRIYPSTPEIFAEDPHRLMRLFQHTQLRNLRLSPPMRKLVKENWENIDRPFRYNKANRETFQAILSRKGDVARTLRQMHRVGFLGRYLPEFGALDCLVQHEFFHRYTADEHTLRFIEGIDALVGTDEPRLQLFRDLLHRIEDPYALYLAILLHDSGRSENVREHIDGSAMLAQRLCNRLQITGSRRRMIMFLVDHHLTFWRYATTKNIEDTEVVEEFANLMKTPARLDALMLFTYADSNATSPDAWTSWKETLLRQLHSSTRRFLTEGREKFAAALKAEKRSLREKSVATLGEDYEQDIEDHFARMPGAYFRFRNSASVPIHIKTVRQFLEKEKVANGAFECAGQATDFIDRGYTELAIASRDRPHFLEKVCCAIAAQGINILSADFYTRTDGVVVDIFRVCTTDFEPISDPKMREQFIKTLRQLGETDEYDPSKYLKAKVNLLRPRDEGGIAFPVRAHISNDLHPTCTAIEVQAVDRIGLLHDLFHAINQCGLDTVHARICTEKGAAMDTLYVTLPGGGKAVDGFQLACLNEKLQETIAAT</sequence>